<protein>
    <recommendedName>
        <fullName evidence="4">Lipoprotein</fullName>
    </recommendedName>
</protein>
<dbReference type="Proteomes" id="UP001225605">
    <property type="component" value="Unassembled WGS sequence"/>
</dbReference>
<reference evidence="2 3" key="1">
    <citation type="submission" date="2017-06" db="EMBL/GenBank/DDBJ databases">
        <title>Cultured bacterium strain Saccharothrix yanglingensis Hhs.015.</title>
        <authorList>
            <person name="Xia Y."/>
        </authorList>
    </citation>
    <scope>NUCLEOTIDE SEQUENCE [LARGE SCALE GENOMIC DNA]</scope>
    <source>
        <strain evidence="2 3">Hhs.015</strain>
    </source>
</reference>
<name>A0ABU0WZU7_9PSEU</name>
<feature type="signal peptide" evidence="1">
    <location>
        <begin position="1"/>
        <end position="24"/>
    </location>
</feature>
<dbReference type="NCBIfam" id="NF037950">
    <property type="entry name" value="spanin2_1"/>
    <property type="match status" value="1"/>
</dbReference>
<evidence type="ECO:0000313" key="2">
    <source>
        <dbReference type="EMBL" id="MDQ2585397.1"/>
    </source>
</evidence>
<dbReference type="EMBL" id="NSDM01000006">
    <property type="protein sequence ID" value="MDQ2585397.1"/>
    <property type="molecule type" value="Genomic_DNA"/>
</dbReference>
<evidence type="ECO:0008006" key="4">
    <source>
        <dbReference type="Google" id="ProtNLM"/>
    </source>
</evidence>
<sequence>MRTSTRLVTAVTGLVAVAALTACGAVQEAADTANAVANTANTVQVCADALSRATTSFDTSSPERAVDQAHETAASLGDLASRAADTTVNQAITALAGTLSGVTLDDLVVRPAVWLETKAQQVAALTTACTP</sequence>
<accession>A0ABU0WZU7</accession>
<organism evidence="2 3">
    <name type="scientific">Saccharothrix yanglingensis</name>
    <dbReference type="NCBI Taxonomy" id="659496"/>
    <lineage>
        <taxon>Bacteria</taxon>
        <taxon>Bacillati</taxon>
        <taxon>Actinomycetota</taxon>
        <taxon>Actinomycetes</taxon>
        <taxon>Pseudonocardiales</taxon>
        <taxon>Pseudonocardiaceae</taxon>
        <taxon>Saccharothrix</taxon>
    </lineage>
</organism>
<keyword evidence="3" id="KW-1185">Reference proteome</keyword>
<dbReference type="PROSITE" id="PS51257">
    <property type="entry name" value="PROKAR_LIPOPROTEIN"/>
    <property type="match status" value="1"/>
</dbReference>
<gene>
    <name evidence="2" type="ORF">CKY47_15695</name>
</gene>
<evidence type="ECO:0000256" key="1">
    <source>
        <dbReference type="SAM" id="SignalP"/>
    </source>
</evidence>
<proteinExistence type="predicted"/>
<dbReference type="RefSeq" id="WP_306746583.1">
    <property type="nucleotide sequence ID" value="NZ_NSDM01000006.1"/>
</dbReference>
<keyword evidence="1" id="KW-0732">Signal</keyword>
<feature type="chain" id="PRO_5046314125" description="Lipoprotein" evidence="1">
    <location>
        <begin position="25"/>
        <end position="131"/>
    </location>
</feature>
<comment type="caution">
    <text evidence="2">The sequence shown here is derived from an EMBL/GenBank/DDBJ whole genome shotgun (WGS) entry which is preliminary data.</text>
</comment>
<evidence type="ECO:0000313" key="3">
    <source>
        <dbReference type="Proteomes" id="UP001225605"/>
    </source>
</evidence>